<name>A0A484CXU0_PERFV</name>
<comment type="caution">
    <text evidence="1">The sequence shown here is derived from an EMBL/GenBank/DDBJ whole genome shotgun (WGS) entry which is preliminary data.</text>
</comment>
<gene>
    <name evidence="1" type="ORF">EPR50_G00107900</name>
</gene>
<organism evidence="1 2">
    <name type="scientific">Perca flavescens</name>
    <name type="common">American yellow perch</name>
    <name type="synonym">Morone flavescens</name>
    <dbReference type="NCBI Taxonomy" id="8167"/>
    <lineage>
        <taxon>Eukaryota</taxon>
        <taxon>Metazoa</taxon>
        <taxon>Chordata</taxon>
        <taxon>Craniata</taxon>
        <taxon>Vertebrata</taxon>
        <taxon>Euteleostomi</taxon>
        <taxon>Actinopterygii</taxon>
        <taxon>Neopterygii</taxon>
        <taxon>Teleostei</taxon>
        <taxon>Neoteleostei</taxon>
        <taxon>Acanthomorphata</taxon>
        <taxon>Eupercaria</taxon>
        <taxon>Perciformes</taxon>
        <taxon>Percoidei</taxon>
        <taxon>Percidae</taxon>
        <taxon>Percinae</taxon>
        <taxon>Perca</taxon>
    </lineage>
</organism>
<accession>A0A484CXU0</accession>
<dbReference type="AlphaFoldDB" id="A0A484CXU0"/>
<reference evidence="1 2" key="1">
    <citation type="submission" date="2019-01" db="EMBL/GenBank/DDBJ databases">
        <title>A chromosome-scale genome assembly of the yellow perch, Perca flavescens.</title>
        <authorList>
            <person name="Feron R."/>
            <person name="Morvezen R."/>
            <person name="Bestin A."/>
            <person name="Haffray P."/>
            <person name="Klopp C."/>
            <person name="Zahm M."/>
            <person name="Cabau C."/>
            <person name="Roques C."/>
            <person name="Donnadieu C."/>
            <person name="Bouchez O."/>
            <person name="Christie M."/>
            <person name="Larson W."/>
            <person name="Guiguen Y."/>
        </authorList>
    </citation>
    <scope>NUCLEOTIDE SEQUENCE [LARGE SCALE GENOMIC DNA]</scope>
    <source>
        <strain evidence="1">YP-PL-M2</strain>
        <tissue evidence="1">Blood</tissue>
    </source>
</reference>
<proteinExistence type="predicted"/>
<keyword evidence="2" id="KW-1185">Reference proteome</keyword>
<dbReference type="EMBL" id="SCKG01000010">
    <property type="protein sequence ID" value="TDH07607.1"/>
    <property type="molecule type" value="Genomic_DNA"/>
</dbReference>
<dbReference type="Proteomes" id="UP000295070">
    <property type="component" value="Chromosome 10"/>
</dbReference>
<sequence>MQLRFTPGHRVHVMLGMVGGHGPLSPRYQDRSRGQAIMAEWHGHCERQTGDWCHTEPGSGTAVPDPQAAECVGLHLALRSSSVDSYTHPSLDGTGPLPP</sequence>
<evidence type="ECO:0000313" key="1">
    <source>
        <dbReference type="EMBL" id="TDH07607.1"/>
    </source>
</evidence>
<evidence type="ECO:0000313" key="2">
    <source>
        <dbReference type="Proteomes" id="UP000295070"/>
    </source>
</evidence>
<protein>
    <submittedName>
        <fullName evidence="1">Uncharacterized protein</fullName>
    </submittedName>
</protein>